<dbReference type="EMBL" id="JBHILJ010000007">
    <property type="protein sequence ID" value="MFB5737607.1"/>
    <property type="molecule type" value="Genomic_DNA"/>
</dbReference>
<proteinExistence type="predicted"/>
<dbReference type="Proteomes" id="UP000231912">
    <property type="component" value="Unassembled WGS sequence"/>
</dbReference>
<evidence type="ECO:0008006" key="6">
    <source>
        <dbReference type="Google" id="ProtNLM"/>
    </source>
</evidence>
<evidence type="ECO:0000313" key="2">
    <source>
        <dbReference type="EMBL" id="MFB5737607.1"/>
    </source>
</evidence>
<gene>
    <name evidence="2" type="ORF">ACE5IX_13880</name>
    <name evidence="3" type="ORF">CH371_13255</name>
</gene>
<evidence type="ECO:0000313" key="3">
    <source>
        <dbReference type="EMBL" id="PJZ65360.1"/>
    </source>
</evidence>
<reference evidence="2 5" key="2">
    <citation type="submission" date="2024-09" db="EMBL/GenBank/DDBJ databases">
        <title>Taxonomic and Genotyping Characterization of Leptospira Strains isolated from Multiple Sources in Colombia highlights the importance of intermediate species.</title>
        <authorList>
            <person name="Torres Higuera L."/>
            <person name="Rojas Tapias D."/>
            <person name="Jimenez Velasquez S."/>
            <person name="Renjifo Ibanez C."/>
        </authorList>
    </citation>
    <scope>NUCLEOTIDE SEQUENCE [LARGE SCALE GENOMIC DNA]</scope>
    <source>
        <strain evidence="2 5">Lep080</strain>
    </source>
</reference>
<protein>
    <recommendedName>
        <fullName evidence="6">DUF4296 domain-containing protein</fullName>
    </recommendedName>
</protein>
<dbReference type="RefSeq" id="WP_016543470.1">
    <property type="nucleotide sequence ID" value="NZ_JBHILI010000008.1"/>
</dbReference>
<evidence type="ECO:0000313" key="5">
    <source>
        <dbReference type="Proteomes" id="UP001580391"/>
    </source>
</evidence>
<organism evidence="3 4">
    <name type="scientific">Leptospira wolffii</name>
    <dbReference type="NCBI Taxonomy" id="409998"/>
    <lineage>
        <taxon>Bacteria</taxon>
        <taxon>Pseudomonadati</taxon>
        <taxon>Spirochaetota</taxon>
        <taxon>Spirochaetia</taxon>
        <taxon>Leptospirales</taxon>
        <taxon>Leptospiraceae</taxon>
        <taxon>Leptospira</taxon>
    </lineage>
</organism>
<sequence>MIFLSNSRRLAVLLLLLFSLFCASPKKQIGEADLKLVMEYLTEARLGDRLNFAAEQKVRTDREILSDACERYKLDQDAVLAKIKEKYPQIYSELVGKNEK</sequence>
<reference evidence="3 4" key="1">
    <citation type="submission" date="2017-07" db="EMBL/GenBank/DDBJ databases">
        <title>Leptospira spp. isolated from tropical soils.</title>
        <authorList>
            <person name="Thibeaux R."/>
            <person name="Iraola G."/>
            <person name="Ferres I."/>
            <person name="Bierque E."/>
            <person name="Girault D."/>
            <person name="Soupe-Gilbert M.-E."/>
            <person name="Picardeau M."/>
            <person name="Goarant C."/>
        </authorList>
    </citation>
    <scope>NUCLEOTIDE SEQUENCE [LARGE SCALE GENOMIC DNA]</scope>
    <source>
        <strain evidence="3 4">FH2-C-A2</strain>
    </source>
</reference>
<keyword evidence="1" id="KW-0732">Signal</keyword>
<dbReference type="AlphaFoldDB" id="A0A2M9ZAB7"/>
<feature type="signal peptide" evidence="1">
    <location>
        <begin position="1"/>
        <end position="23"/>
    </location>
</feature>
<evidence type="ECO:0000313" key="4">
    <source>
        <dbReference type="Proteomes" id="UP000231912"/>
    </source>
</evidence>
<keyword evidence="5" id="KW-1185">Reference proteome</keyword>
<feature type="chain" id="PRO_5043159194" description="DUF4296 domain-containing protein" evidence="1">
    <location>
        <begin position="24"/>
        <end position="100"/>
    </location>
</feature>
<comment type="caution">
    <text evidence="3">The sequence shown here is derived from an EMBL/GenBank/DDBJ whole genome shotgun (WGS) entry which is preliminary data.</text>
</comment>
<dbReference type="NCBIfam" id="NF047469">
    <property type="entry name" value="UVExpRegProtLA1448"/>
    <property type="match status" value="1"/>
</dbReference>
<name>A0A2M9ZAB7_9LEPT</name>
<dbReference type="Proteomes" id="UP001580391">
    <property type="component" value="Unassembled WGS sequence"/>
</dbReference>
<accession>A0A2M9ZAB7</accession>
<evidence type="ECO:0000256" key="1">
    <source>
        <dbReference type="SAM" id="SignalP"/>
    </source>
</evidence>
<dbReference type="EMBL" id="NPDT01000005">
    <property type="protein sequence ID" value="PJZ65360.1"/>
    <property type="molecule type" value="Genomic_DNA"/>
</dbReference>